<dbReference type="PROSITE" id="PS01124">
    <property type="entry name" value="HTH_ARAC_FAMILY_2"/>
    <property type="match status" value="1"/>
</dbReference>
<feature type="domain" description="HTH araC/xylS-type" evidence="4">
    <location>
        <begin position="177"/>
        <end position="275"/>
    </location>
</feature>
<keyword evidence="1" id="KW-0805">Transcription regulation</keyword>
<dbReference type="InterPro" id="IPR011051">
    <property type="entry name" value="RmlC_Cupin_sf"/>
</dbReference>
<dbReference type="SUPFAM" id="SSF51182">
    <property type="entry name" value="RmlC-like cupins"/>
    <property type="match status" value="1"/>
</dbReference>
<gene>
    <name evidence="5" type="ORF">E6C55_07850</name>
</gene>
<dbReference type="GO" id="GO:0043565">
    <property type="term" value="F:sequence-specific DNA binding"/>
    <property type="evidence" value="ECO:0007669"/>
    <property type="project" value="InterPro"/>
</dbReference>
<dbReference type="InterPro" id="IPR020449">
    <property type="entry name" value="Tscrpt_reg_AraC-type_HTH"/>
</dbReference>
<keyword evidence="6" id="KW-1185">Reference proteome</keyword>
<dbReference type="AlphaFoldDB" id="A0A4S4C3A2"/>
<reference evidence="5 6" key="1">
    <citation type="submission" date="2019-04" db="EMBL/GenBank/DDBJ databases">
        <title>Cohnella sp. nov. isolated from preserved vegetables.</title>
        <authorList>
            <person name="Lin S.-Y."/>
            <person name="Hung M.-H."/>
            <person name="Young C.-C."/>
        </authorList>
    </citation>
    <scope>NUCLEOTIDE SEQUENCE [LARGE SCALE GENOMIC DNA]</scope>
    <source>
        <strain evidence="5 6">CC-MHH1044</strain>
    </source>
</reference>
<dbReference type="InterPro" id="IPR009057">
    <property type="entry name" value="Homeodomain-like_sf"/>
</dbReference>
<dbReference type="Proteomes" id="UP000310636">
    <property type="component" value="Unassembled WGS sequence"/>
</dbReference>
<dbReference type="InterPro" id="IPR014710">
    <property type="entry name" value="RmlC-like_jellyroll"/>
</dbReference>
<dbReference type="SMART" id="SM00342">
    <property type="entry name" value="HTH_ARAC"/>
    <property type="match status" value="1"/>
</dbReference>
<keyword evidence="2" id="KW-0238">DNA-binding</keyword>
<dbReference type="InterPro" id="IPR018060">
    <property type="entry name" value="HTH_AraC"/>
</dbReference>
<protein>
    <submittedName>
        <fullName evidence="5">Helix-turn-helix transcriptional regulator</fullName>
    </submittedName>
</protein>
<dbReference type="OrthoDB" id="9807321at2"/>
<keyword evidence="3" id="KW-0804">Transcription</keyword>
<evidence type="ECO:0000256" key="3">
    <source>
        <dbReference type="ARBA" id="ARBA00023163"/>
    </source>
</evidence>
<comment type="caution">
    <text evidence="5">The sequence shown here is derived from an EMBL/GenBank/DDBJ whole genome shotgun (WGS) entry which is preliminary data.</text>
</comment>
<evidence type="ECO:0000259" key="4">
    <source>
        <dbReference type="PROSITE" id="PS01124"/>
    </source>
</evidence>
<dbReference type="GO" id="GO:0003700">
    <property type="term" value="F:DNA-binding transcription factor activity"/>
    <property type="evidence" value="ECO:0007669"/>
    <property type="project" value="InterPro"/>
</dbReference>
<dbReference type="RefSeq" id="WP_136369231.1">
    <property type="nucleotide sequence ID" value="NZ_SSOB01000008.1"/>
</dbReference>
<name>A0A4S4C3A2_9BACL</name>
<proteinExistence type="predicted"/>
<dbReference type="PANTHER" id="PTHR43280:SF29">
    <property type="entry name" value="ARAC-FAMILY TRANSCRIPTIONAL REGULATOR"/>
    <property type="match status" value="1"/>
</dbReference>
<organism evidence="5 6">
    <name type="scientific">Cohnella fermenti</name>
    <dbReference type="NCBI Taxonomy" id="2565925"/>
    <lineage>
        <taxon>Bacteria</taxon>
        <taxon>Bacillati</taxon>
        <taxon>Bacillota</taxon>
        <taxon>Bacilli</taxon>
        <taxon>Bacillales</taxon>
        <taxon>Paenibacillaceae</taxon>
        <taxon>Cohnella</taxon>
    </lineage>
</organism>
<accession>A0A4S4C3A2</accession>
<dbReference type="PRINTS" id="PR00032">
    <property type="entry name" value="HTHARAC"/>
</dbReference>
<evidence type="ECO:0000256" key="1">
    <source>
        <dbReference type="ARBA" id="ARBA00023015"/>
    </source>
</evidence>
<evidence type="ECO:0000256" key="2">
    <source>
        <dbReference type="ARBA" id="ARBA00023125"/>
    </source>
</evidence>
<dbReference type="EMBL" id="SSOB01000008">
    <property type="protein sequence ID" value="THF81635.1"/>
    <property type="molecule type" value="Genomic_DNA"/>
</dbReference>
<evidence type="ECO:0000313" key="6">
    <source>
        <dbReference type="Proteomes" id="UP000310636"/>
    </source>
</evidence>
<dbReference type="Gene3D" id="2.60.120.10">
    <property type="entry name" value="Jelly Rolls"/>
    <property type="match status" value="1"/>
</dbReference>
<sequence length="284" mass="32245">MKNDVEAIAREFAEGVLTIKAVHLGAMKPNVHYPENTSDEPIALSGLLFVIRGRAMFKFDGKAYELKAGKAVHGAVGMKLRHQVTGPEDLEYLLVHYELWEPGSESQNGIRYNRTSYMMNYGNQPTTVEKMYLLNQAWNTPGQLTSVRCKELFFGLVHDMLSAARGGSVQVHRGEIDDVVSYIQRFYMEPHTVDSLAARCGMNAKRFSYLFNKYTGMFPIDYLIRHRLDRAKQLLATSDCAILQVAGSVGYADTHYFSRLFKKNEGCSPGEYRRRLGNRPLPFR</sequence>
<dbReference type="SUPFAM" id="SSF46689">
    <property type="entry name" value="Homeodomain-like"/>
    <property type="match status" value="2"/>
</dbReference>
<dbReference type="Pfam" id="PF12833">
    <property type="entry name" value="HTH_18"/>
    <property type="match status" value="1"/>
</dbReference>
<evidence type="ECO:0000313" key="5">
    <source>
        <dbReference type="EMBL" id="THF81635.1"/>
    </source>
</evidence>
<dbReference type="PANTHER" id="PTHR43280">
    <property type="entry name" value="ARAC-FAMILY TRANSCRIPTIONAL REGULATOR"/>
    <property type="match status" value="1"/>
</dbReference>
<dbReference type="Gene3D" id="1.10.10.60">
    <property type="entry name" value="Homeodomain-like"/>
    <property type="match status" value="2"/>
</dbReference>